<dbReference type="EMBL" id="QGLC01000018">
    <property type="protein sequence ID" value="RAL68998.1"/>
    <property type="molecule type" value="Genomic_DNA"/>
</dbReference>
<accession>A0A328EN27</accession>
<organism evidence="1 2">
    <name type="scientific">Dehalococcoides mccartyi</name>
    <dbReference type="NCBI Taxonomy" id="61435"/>
    <lineage>
        <taxon>Bacteria</taxon>
        <taxon>Bacillati</taxon>
        <taxon>Chloroflexota</taxon>
        <taxon>Dehalococcoidia</taxon>
        <taxon>Dehalococcoidales</taxon>
        <taxon>Dehalococcoidaceae</taxon>
        <taxon>Dehalococcoides</taxon>
    </lineage>
</organism>
<reference evidence="1 2" key="1">
    <citation type="submission" date="2018-05" db="EMBL/GenBank/DDBJ databases">
        <title>Draft genome sequences of Dehalococcoides mccartyi strains RC and KS.</title>
        <authorList>
            <person name="Higgins S.A."/>
            <person name="Padilla-Crespo E."/>
            <person name="Loeffler F.E."/>
        </authorList>
    </citation>
    <scope>NUCLEOTIDE SEQUENCE [LARGE SCALE GENOMIC DNA]</scope>
    <source>
        <strain evidence="1 2">RC</strain>
    </source>
</reference>
<sequence>MALRWFCGAMTSVCLSGLMEYGLGFKSRSRLWVKIWQELSIET</sequence>
<protein>
    <submittedName>
        <fullName evidence="1">Uncharacterized protein</fullName>
    </submittedName>
</protein>
<gene>
    <name evidence="1" type="ORF">C1G87_1484</name>
</gene>
<dbReference type="Proteomes" id="UP000249146">
    <property type="component" value="Unassembled WGS sequence"/>
</dbReference>
<evidence type="ECO:0000313" key="1">
    <source>
        <dbReference type="EMBL" id="RAL68998.1"/>
    </source>
</evidence>
<comment type="caution">
    <text evidence="1">The sequence shown here is derived from an EMBL/GenBank/DDBJ whole genome shotgun (WGS) entry which is preliminary data.</text>
</comment>
<name>A0A328EN27_9CHLR</name>
<dbReference type="AlphaFoldDB" id="A0A328EN27"/>
<proteinExistence type="predicted"/>
<evidence type="ECO:0000313" key="2">
    <source>
        <dbReference type="Proteomes" id="UP000249146"/>
    </source>
</evidence>